<dbReference type="PANTHER" id="PTHR11550:SF0">
    <property type="entry name" value="CTP SYNTHASE-RELATED"/>
    <property type="match status" value="1"/>
</dbReference>
<evidence type="ECO:0000256" key="5">
    <source>
        <dbReference type="ARBA" id="ARBA00022741"/>
    </source>
</evidence>
<accession>A0A399SPF6</accession>
<comment type="caution">
    <text evidence="11">The sequence shown here is derived from an EMBL/GenBank/DDBJ whole genome shotgun (WGS) entry which is preliminary data.</text>
</comment>
<dbReference type="PROSITE" id="PS51273">
    <property type="entry name" value="GATASE_TYPE_1"/>
    <property type="match status" value="1"/>
</dbReference>
<evidence type="ECO:0000313" key="12">
    <source>
        <dbReference type="Proteomes" id="UP000265926"/>
    </source>
</evidence>
<evidence type="ECO:0000256" key="3">
    <source>
        <dbReference type="ARBA" id="ARBA00012291"/>
    </source>
</evidence>
<dbReference type="GO" id="GO:0005524">
    <property type="term" value="F:ATP binding"/>
    <property type="evidence" value="ECO:0007669"/>
    <property type="project" value="UniProtKB-KW"/>
</dbReference>
<keyword evidence="12" id="KW-1185">Reference proteome</keyword>
<reference evidence="11 12" key="1">
    <citation type="submission" date="2018-08" db="EMBL/GenBank/DDBJ databases">
        <title>Pallidiluteibacterium maritimus gen. nov., sp. nov., isolated from coastal sediment.</title>
        <authorList>
            <person name="Zhou L.Y."/>
        </authorList>
    </citation>
    <scope>NUCLEOTIDE SEQUENCE [LARGE SCALE GENOMIC DNA]</scope>
    <source>
        <strain evidence="11 12">XSD2</strain>
    </source>
</reference>
<dbReference type="AlphaFoldDB" id="A0A399SPF6"/>
<evidence type="ECO:0000256" key="9">
    <source>
        <dbReference type="ARBA" id="ARBA00047781"/>
    </source>
</evidence>
<dbReference type="InterPro" id="IPR017926">
    <property type="entry name" value="GATASE"/>
</dbReference>
<dbReference type="GO" id="GO:0019856">
    <property type="term" value="P:pyrimidine nucleobase biosynthetic process"/>
    <property type="evidence" value="ECO:0007669"/>
    <property type="project" value="TreeGrafter"/>
</dbReference>
<evidence type="ECO:0000256" key="1">
    <source>
        <dbReference type="ARBA" id="ARBA00005171"/>
    </source>
</evidence>
<evidence type="ECO:0000256" key="7">
    <source>
        <dbReference type="ARBA" id="ARBA00022962"/>
    </source>
</evidence>
<dbReference type="UniPathway" id="UPA00159">
    <property type="reaction ID" value="UER00277"/>
</dbReference>
<dbReference type="GO" id="GO:0042802">
    <property type="term" value="F:identical protein binding"/>
    <property type="evidence" value="ECO:0007669"/>
    <property type="project" value="TreeGrafter"/>
</dbReference>
<dbReference type="Proteomes" id="UP000265926">
    <property type="component" value="Unassembled WGS sequence"/>
</dbReference>
<evidence type="ECO:0000256" key="6">
    <source>
        <dbReference type="ARBA" id="ARBA00022840"/>
    </source>
</evidence>
<keyword evidence="7" id="KW-0315">Glutamine amidotransferase</keyword>
<keyword evidence="8" id="KW-0665">Pyrimidine biosynthesis</keyword>
<dbReference type="SUPFAM" id="SSF52317">
    <property type="entry name" value="Class I glutamine amidotransferase-like"/>
    <property type="match status" value="1"/>
</dbReference>
<dbReference type="EC" id="6.3.4.2" evidence="3"/>
<evidence type="ECO:0000256" key="8">
    <source>
        <dbReference type="ARBA" id="ARBA00022975"/>
    </source>
</evidence>
<evidence type="ECO:0000256" key="4">
    <source>
        <dbReference type="ARBA" id="ARBA00022598"/>
    </source>
</evidence>
<organism evidence="11 12">
    <name type="scientific">Maribellus luteus</name>
    <dbReference type="NCBI Taxonomy" id="2305463"/>
    <lineage>
        <taxon>Bacteria</taxon>
        <taxon>Pseudomonadati</taxon>
        <taxon>Bacteroidota</taxon>
        <taxon>Bacteroidia</taxon>
        <taxon>Marinilabiliales</taxon>
        <taxon>Prolixibacteraceae</taxon>
        <taxon>Maribellus</taxon>
    </lineage>
</organism>
<comment type="catalytic activity">
    <reaction evidence="9">
        <text>UTP + L-glutamine + ATP + H2O = CTP + L-glutamate + ADP + phosphate + 2 H(+)</text>
        <dbReference type="Rhea" id="RHEA:26426"/>
        <dbReference type="ChEBI" id="CHEBI:15377"/>
        <dbReference type="ChEBI" id="CHEBI:15378"/>
        <dbReference type="ChEBI" id="CHEBI:29985"/>
        <dbReference type="ChEBI" id="CHEBI:30616"/>
        <dbReference type="ChEBI" id="CHEBI:37563"/>
        <dbReference type="ChEBI" id="CHEBI:43474"/>
        <dbReference type="ChEBI" id="CHEBI:46398"/>
        <dbReference type="ChEBI" id="CHEBI:58359"/>
        <dbReference type="ChEBI" id="CHEBI:456216"/>
        <dbReference type="EC" id="6.3.4.2"/>
    </reaction>
</comment>
<keyword evidence="5" id="KW-0547">Nucleotide-binding</keyword>
<dbReference type="PANTHER" id="PTHR11550">
    <property type="entry name" value="CTP SYNTHASE"/>
    <property type="match status" value="1"/>
</dbReference>
<keyword evidence="4" id="KW-0436">Ligase</keyword>
<dbReference type="GO" id="GO:0005829">
    <property type="term" value="C:cytosol"/>
    <property type="evidence" value="ECO:0007669"/>
    <property type="project" value="TreeGrafter"/>
</dbReference>
<dbReference type="GO" id="GO:0044210">
    <property type="term" value="P:'de novo' CTP biosynthetic process"/>
    <property type="evidence" value="ECO:0007669"/>
    <property type="project" value="UniProtKB-UniPathway"/>
</dbReference>
<dbReference type="EMBL" id="QWGR01000172">
    <property type="protein sequence ID" value="RIJ44183.1"/>
    <property type="molecule type" value="Genomic_DNA"/>
</dbReference>
<feature type="domain" description="Glutamine amidotransferase" evidence="10">
    <location>
        <begin position="11"/>
        <end position="90"/>
    </location>
</feature>
<dbReference type="InterPro" id="IPR029062">
    <property type="entry name" value="Class_I_gatase-like"/>
</dbReference>
<sequence>PCKLEEGSKARAAYSSELVYERHRHRYEFSNEYREQFEANGMIFSGTSPDGRLVEIIEIPEHKWFVACQFHPELISRPERPQALFHDFIQASLGE</sequence>
<protein>
    <recommendedName>
        <fullName evidence="3">CTP synthase (glutamine hydrolyzing)</fullName>
        <ecNumber evidence="3">6.3.4.2</ecNumber>
    </recommendedName>
</protein>
<name>A0A399SPF6_9BACT</name>
<keyword evidence="6" id="KW-0067">ATP-binding</keyword>
<dbReference type="InterPro" id="IPR004468">
    <property type="entry name" value="CTP_synthase"/>
</dbReference>
<comment type="similarity">
    <text evidence="2">Belongs to the CTP synthase family.</text>
</comment>
<evidence type="ECO:0000259" key="10">
    <source>
        <dbReference type="Pfam" id="PF00117"/>
    </source>
</evidence>
<dbReference type="Pfam" id="PF00117">
    <property type="entry name" value="GATase"/>
    <property type="match status" value="1"/>
</dbReference>
<proteinExistence type="inferred from homology"/>
<feature type="non-terminal residue" evidence="11">
    <location>
        <position position="1"/>
    </location>
</feature>
<gene>
    <name evidence="11" type="ORF">D1614_24435</name>
</gene>
<evidence type="ECO:0000313" key="11">
    <source>
        <dbReference type="EMBL" id="RIJ44183.1"/>
    </source>
</evidence>
<dbReference type="Gene3D" id="3.40.50.880">
    <property type="match status" value="1"/>
</dbReference>
<evidence type="ECO:0000256" key="2">
    <source>
        <dbReference type="ARBA" id="ARBA00007533"/>
    </source>
</evidence>
<comment type="pathway">
    <text evidence="1">Pyrimidine metabolism; CTP biosynthesis via de novo pathway; CTP from UDP: step 2/2.</text>
</comment>
<dbReference type="GO" id="GO:0003883">
    <property type="term" value="F:CTP synthase activity"/>
    <property type="evidence" value="ECO:0007669"/>
    <property type="project" value="UniProtKB-EC"/>
</dbReference>